<dbReference type="CDD" id="cd06223">
    <property type="entry name" value="PRTases_typeI"/>
    <property type="match status" value="1"/>
</dbReference>
<dbReference type="InterPro" id="IPR051910">
    <property type="entry name" value="ComF/GntX_DNA_util-trans"/>
</dbReference>
<dbReference type="SUPFAM" id="SSF53271">
    <property type="entry name" value="PRTase-like"/>
    <property type="match status" value="1"/>
</dbReference>
<dbReference type="InterPro" id="IPR000836">
    <property type="entry name" value="PRTase_dom"/>
</dbReference>
<sequence>MEHERPFVFARAAVRYKDTAKDLIRILKFERNLEAVHWLGIWLCEAWTRYFAEIPFDYIVPVPLHPDRLRHRGFNQAYVLAKQLSEYSGIPILEPLQRISTRSSQASRTRIERLRSFEGAFQCSETFHNKVSNANILLVDDVFTTGATVEACTKELLHKGCTGVWVLTVAR</sequence>
<name>A0ABY4CLN7_9BACL</name>
<comment type="similarity">
    <text evidence="1">Belongs to the ComF/GntX family.</text>
</comment>
<evidence type="ECO:0000313" key="2">
    <source>
        <dbReference type="EMBL" id="UOF91420.1"/>
    </source>
</evidence>
<dbReference type="EMBL" id="CP089291">
    <property type="protein sequence ID" value="UOF91420.1"/>
    <property type="molecule type" value="Genomic_DNA"/>
</dbReference>
<evidence type="ECO:0000256" key="1">
    <source>
        <dbReference type="ARBA" id="ARBA00008007"/>
    </source>
</evidence>
<evidence type="ECO:0000313" key="3">
    <source>
        <dbReference type="Proteomes" id="UP000830167"/>
    </source>
</evidence>
<dbReference type="Gene3D" id="3.40.50.2020">
    <property type="match status" value="1"/>
</dbReference>
<protein>
    <submittedName>
        <fullName evidence="2">ComF family protein</fullName>
    </submittedName>
</protein>
<reference evidence="2" key="1">
    <citation type="submission" date="2021-12" db="EMBL/GenBank/DDBJ databases">
        <title>Alicyclobacillaceae gen. nov., sp. nov., isolated from chalcocite enrichment system.</title>
        <authorList>
            <person name="Jiang Z."/>
        </authorList>
    </citation>
    <scope>NUCLEOTIDE SEQUENCE</scope>
    <source>
        <strain evidence="2">MYW30-H2</strain>
    </source>
</reference>
<gene>
    <name evidence="2" type="ORF">LSG31_03970</name>
</gene>
<dbReference type="RefSeq" id="WP_347438113.1">
    <property type="nucleotide sequence ID" value="NZ_CP089291.1"/>
</dbReference>
<dbReference type="PANTHER" id="PTHR47505:SF1">
    <property type="entry name" value="DNA UTILIZATION PROTEIN YHGH"/>
    <property type="match status" value="1"/>
</dbReference>
<dbReference type="InterPro" id="IPR029057">
    <property type="entry name" value="PRTase-like"/>
</dbReference>
<keyword evidence="3" id="KW-1185">Reference proteome</keyword>
<accession>A0ABY4CLN7</accession>
<proteinExistence type="inferred from homology"/>
<dbReference type="Proteomes" id="UP000830167">
    <property type="component" value="Chromosome"/>
</dbReference>
<organism evidence="2 3">
    <name type="scientific">Fodinisporobacter ferrooxydans</name>
    <dbReference type="NCBI Taxonomy" id="2901836"/>
    <lineage>
        <taxon>Bacteria</taxon>
        <taxon>Bacillati</taxon>
        <taxon>Bacillota</taxon>
        <taxon>Bacilli</taxon>
        <taxon>Bacillales</taxon>
        <taxon>Alicyclobacillaceae</taxon>
        <taxon>Fodinisporobacter</taxon>
    </lineage>
</organism>
<dbReference type="PANTHER" id="PTHR47505">
    <property type="entry name" value="DNA UTILIZATION PROTEIN YHGH"/>
    <property type="match status" value="1"/>
</dbReference>